<evidence type="ECO:0000313" key="4">
    <source>
        <dbReference type="EMBL" id="CAF1543500.1"/>
    </source>
</evidence>
<organism evidence="5 7">
    <name type="scientific">Adineta steineri</name>
    <dbReference type="NCBI Taxonomy" id="433720"/>
    <lineage>
        <taxon>Eukaryota</taxon>
        <taxon>Metazoa</taxon>
        <taxon>Spiralia</taxon>
        <taxon>Gnathifera</taxon>
        <taxon>Rotifera</taxon>
        <taxon>Eurotatoria</taxon>
        <taxon>Bdelloidea</taxon>
        <taxon>Adinetida</taxon>
        <taxon>Adinetidae</taxon>
        <taxon>Adineta</taxon>
    </lineage>
</organism>
<accession>A0A815Y9V0</accession>
<evidence type="ECO:0000256" key="1">
    <source>
        <dbReference type="SAM" id="SignalP"/>
    </source>
</evidence>
<evidence type="ECO:0000313" key="6">
    <source>
        <dbReference type="EMBL" id="CAF1589332.1"/>
    </source>
</evidence>
<dbReference type="EMBL" id="CAJNOM010000693">
    <property type="protein sequence ID" value="CAF1543500.1"/>
    <property type="molecule type" value="Genomic_DNA"/>
</dbReference>
<dbReference type="EMBL" id="CAJNOM010000823">
    <property type="protein sequence ID" value="CAF1568165.1"/>
    <property type="molecule type" value="Genomic_DNA"/>
</dbReference>
<proteinExistence type="predicted"/>
<evidence type="ECO:0000313" key="3">
    <source>
        <dbReference type="EMBL" id="CAF1330360.1"/>
    </source>
</evidence>
<keyword evidence="7" id="KW-1185">Reference proteome</keyword>
<feature type="chain" id="PRO_5036229295" evidence="1">
    <location>
        <begin position="19"/>
        <end position="107"/>
    </location>
</feature>
<dbReference type="EMBL" id="CAJNOI010000690">
    <property type="protein sequence ID" value="CAF1330360.1"/>
    <property type="molecule type" value="Genomic_DNA"/>
</dbReference>
<reference evidence="5" key="1">
    <citation type="submission" date="2021-02" db="EMBL/GenBank/DDBJ databases">
        <authorList>
            <person name="Nowell W R."/>
        </authorList>
    </citation>
    <scope>NUCLEOTIDE SEQUENCE</scope>
</reference>
<feature type="signal peptide" evidence="1">
    <location>
        <begin position="1"/>
        <end position="18"/>
    </location>
</feature>
<dbReference type="AlphaFoldDB" id="A0A815Y9V0"/>
<dbReference type="Proteomes" id="UP000663877">
    <property type="component" value="Unassembled WGS sequence"/>
</dbReference>
<sequence>MFKATLLCVIIGICYVQCAIMNITDDFDTLDKLPTMNATLLDTKDTVPFHLPSFNVTKIDSSETQVKPTDMDIYYKWLNFLKSSTPPPMNNSTVISNLIYVNNTMDS</sequence>
<gene>
    <name evidence="2" type="ORF">BJG266_LOCUS16369</name>
    <name evidence="3" type="ORF">BJG266_LOCUS33846</name>
    <name evidence="4" type="ORF">QVE165_LOCUS46510</name>
    <name evidence="5" type="ORF">QVE165_LOCUS48538</name>
    <name evidence="6" type="ORF">QVE165_LOCUS51034</name>
</gene>
<evidence type="ECO:0000313" key="7">
    <source>
        <dbReference type="Proteomes" id="UP000663832"/>
    </source>
</evidence>
<dbReference type="Proteomes" id="UP000663832">
    <property type="component" value="Unassembled WGS sequence"/>
</dbReference>
<protein>
    <submittedName>
        <fullName evidence="5">Uncharacterized protein</fullName>
    </submittedName>
</protein>
<dbReference type="EMBL" id="CAJNOM010001060">
    <property type="protein sequence ID" value="CAF1589332.1"/>
    <property type="molecule type" value="Genomic_DNA"/>
</dbReference>
<dbReference type="EMBL" id="CAJNOI010000075">
    <property type="protein sequence ID" value="CAF1009202.1"/>
    <property type="molecule type" value="Genomic_DNA"/>
</dbReference>
<dbReference type="OrthoDB" id="10076008at2759"/>
<comment type="caution">
    <text evidence="5">The sequence shown here is derived from an EMBL/GenBank/DDBJ whole genome shotgun (WGS) entry which is preliminary data.</text>
</comment>
<name>A0A815Y9V0_9BILA</name>
<keyword evidence="1" id="KW-0732">Signal</keyword>
<evidence type="ECO:0000313" key="2">
    <source>
        <dbReference type="EMBL" id="CAF1009202.1"/>
    </source>
</evidence>
<evidence type="ECO:0000313" key="5">
    <source>
        <dbReference type="EMBL" id="CAF1568165.1"/>
    </source>
</evidence>